<evidence type="ECO:0000259" key="1">
    <source>
        <dbReference type="Pfam" id="PF08241"/>
    </source>
</evidence>
<dbReference type="InterPro" id="IPR029063">
    <property type="entry name" value="SAM-dependent_MTases_sf"/>
</dbReference>
<sequence>MTELDALAPNCAAPARDGRWGYEDITVEFCDQLAPGTIELDRAEFLTVRHGLDSAHIGESLVPRVTDLNLSQREFEVVMVGLVRSTVADPVEAWTTYYRNSLDDLLGGTSDFAPVHSRAESLVQGSVLDLGSCFGFFPLRLALRGIDVTATDLSEGTMRLLGTVAPHLGATLTVITSDAAGVPVADNSADTVTALHLLEHVDDEVGTRIVEEAIRIARARVVIAVPYESEATACHGHIRTFDNDALAALGRRTGVPFEIDEYHGGWLVLDTSRLGTSRTVAFR</sequence>
<keyword evidence="3" id="KW-1185">Reference proteome</keyword>
<name>A0ABZ2PCB3_9NOCA</name>
<dbReference type="EMBL" id="CP147846">
    <property type="protein sequence ID" value="WXG66468.1"/>
    <property type="molecule type" value="Genomic_DNA"/>
</dbReference>
<dbReference type="InterPro" id="IPR013216">
    <property type="entry name" value="Methyltransf_11"/>
</dbReference>
<dbReference type="Pfam" id="PF08241">
    <property type="entry name" value="Methyltransf_11"/>
    <property type="match status" value="1"/>
</dbReference>
<protein>
    <submittedName>
        <fullName evidence="2">Mycofactocin oligosaccharide methyltransferase MftM</fullName>
    </submittedName>
</protein>
<accession>A0ABZ2PCB3</accession>
<dbReference type="NCBIfam" id="NF041255">
    <property type="entry name" value="mycofact_MftM"/>
    <property type="match status" value="1"/>
</dbReference>
<dbReference type="GO" id="GO:0032259">
    <property type="term" value="P:methylation"/>
    <property type="evidence" value="ECO:0007669"/>
    <property type="project" value="UniProtKB-KW"/>
</dbReference>
<reference evidence="2 3" key="1">
    <citation type="submission" date="2024-03" db="EMBL/GenBank/DDBJ databases">
        <title>Natural products discovery in diverse microorganisms through a two-stage MS feature dereplication strategy.</title>
        <authorList>
            <person name="Zhang R."/>
        </authorList>
    </citation>
    <scope>NUCLEOTIDE SEQUENCE [LARGE SCALE GENOMIC DNA]</scope>
    <source>
        <strain evidence="2 3">18930</strain>
    </source>
</reference>
<proteinExistence type="predicted"/>
<dbReference type="RefSeq" id="WP_338885914.1">
    <property type="nucleotide sequence ID" value="NZ_CP147846.1"/>
</dbReference>
<dbReference type="SUPFAM" id="SSF53335">
    <property type="entry name" value="S-adenosyl-L-methionine-dependent methyltransferases"/>
    <property type="match status" value="1"/>
</dbReference>
<feature type="domain" description="Methyltransferase type 11" evidence="1">
    <location>
        <begin position="128"/>
        <end position="219"/>
    </location>
</feature>
<evidence type="ECO:0000313" key="3">
    <source>
        <dbReference type="Proteomes" id="UP001432000"/>
    </source>
</evidence>
<gene>
    <name evidence="2" type="primary">mftM</name>
    <name evidence="2" type="ORF">WDS16_14265</name>
</gene>
<dbReference type="GO" id="GO:0008168">
    <property type="term" value="F:methyltransferase activity"/>
    <property type="evidence" value="ECO:0007669"/>
    <property type="project" value="UniProtKB-KW"/>
</dbReference>
<evidence type="ECO:0000313" key="2">
    <source>
        <dbReference type="EMBL" id="WXG66468.1"/>
    </source>
</evidence>
<keyword evidence="2" id="KW-0489">Methyltransferase</keyword>
<dbReference type="Gene3D" id="3.40.50.150">
    <property type="entry name" value="Vaccinia Virus protein VP39"/>
    <property type="match status" value="1"/>
</dbReference>
<dbReference type="Proteomes" id="UP001432000">
    <property type="component" value="Chromosome"/>
</dbReference>
<dbReference type="CDD" id="cd02440">
    <property type="entry name" value="AdoMet_MTases"/>
    <property type="match status" value="1"/>
</dbReference>
<organism evidence="2 3">
    <name type="scientific">Rhodococcus sovatensis</name>
    <dbReference type="NCBI Taxonomy" id="1805840"/>
    <lineage>
        <taxon>Bacteria</taxon>
        <taxon>Bacillati</taxon>
        <taxon>Actinomycetota</taxon>
        <taxon>Actinomycetes</taxon>
        <taxon>Mycobacteriales</taxon>
        <taxon>Nocardiaceae</taxon>
        <taxon>Rhodococcus</taxon>
    </lineage>
</organism>
<keyword evidence="2" id="KW-0808">Transferase</keyword>